<feature type="compositionally biased region" description="Low complexity" evidence="1">
    <location>
        <begin position="54"/>
        <end position="69"/>
    </location>
</feature>
<comment type="caution">
    <text evidence="2">The sequence shown here is derived from an EMBL/GenBank/DDBJ whole genome shotgun (WGS) entry which is preliminary data.</text>
</comment>
<evidence type="ECO:0000256" key="1">
    <source>
        <dbReference type="SAM" id="MobiDB-lite"/>
    </source>
</evidence>
<gene>
    <name evidence="2" type="ORF">FJT64_022764</name>
</gene>
<feature type="region of interest" description="Disordered" evidence="1">
    <location>
        <begin position="49"/>
        <end position="98"/>
    </location>
</feature>
<dbReference type="Proteomes" id="UP000440578">
    <property type="component" value="Unassembled WGS sequence"/>
</dbReference>
<feature type="compositionally biased region" description="Low complexity" evidence="1">
    <location>
        <begin position="1"/>
        <end position="13"/>
    </location>
</feature>
<evidence type="ECO:0000313" key="2">
    <source>
        <dbReference type="EMBL" id="KAF0305597.1"/>
    </source>
</evidence>
<accession>A0A6A4WD26</accession>
<feature type="compositionally biased region" description="Basic residues" evidence="1">
    <location>
        <begin position="78"/>
        <end position="88"/>
    </location>
</feature>
<evidence type="ECO:0000313" key="3">
    <source>
        <dbReference type="Proteomes" id="UP000440578"/>
    </source>
</evidence>
<keyword evidence="3" id="KW-1185">Reference proteome</keyword>
<proteinExistence type="predicted"/>
<dbReference type="AlphaFoldDB" id="A0A6A4WD26"/>
<protein>
    <submittedName>
        <fullName evidence="2">Uncharacterized protein</fullName>
    </submittedName>
</protein>
<feature type="compositionally biased region" description="Basic and acidic residues" evidence="1">
    <location>
        <begin position="89"/>
        <end position="98"/>
    </location>
</feature>
<sequence length="98" mass="11139">MNSASSAALGSSGQISVLGDLRQGRARRPDLHRLRSDLRSLRVHLRALRGDLGQRGPQPAPAWQRAARQTNSQVDPTRRRRRLHVRRHLVQDLDTQHD</sequence>
<feature type="region of interest" description="Disordered" evidence="1">
    <location>
        <begin position="1"/>
        <end position="30"/>
    </location>
</feature>
<organism evidence="2 3">
    <name type="scientific">Amphibalanus amphitrite</name>
    <name type="common">Striped barnacle</name>
    <name type="synonym">Balanus amphitrite</name>
    <dbReference type="NCBI Taxonomy" id="1232801"/>
    <lineage>
        <taxon>Eukaryota</taxon>
        <taxon>Metazoa</taxon>
        <taxon>Ecdysozoa</taxon>
        <taxon>Arthropoda</taxon>
        <taxon>Crustacea</taxon>
        <taxon>Multicrustacea</taxon>
        <taxon>Cirripedia</taxon>
        <taxon>Thoracica</taxon>
        <taxon>Thoracicalcarea</taxon>
        <taxon>Balanomorpha</taxon>
        <taxon>Balanoidea</taxon>
        <taxon>Balanidae</taxon>
        <taxon>Amphibalaninae</taxon>
        <taxon>Amphibalanus</taxon>
    </lineage>
</organism>
<dbReference type="EMBL" id="VIIS01000738">
    <property type="protein sequence ID" value="KAF0305597.1"/>
    <property type="molecule type" value="Genomic_DNA"/>
</dbReference>
<reference evidence="2 3" key="1">
    <citation type="submission" date="2019-07" db="EMBL/GenBank/DDBJ databases">
        <title>Draft genome assembly of a fouling barnacle, Amphibalanus amphitrite (Darwin, 1854): The first reference genome for Thecostraca.</title>
        <authorList>
            <person name="Kim W."/>
        </authorList>
    </citation>
    <scope>NUCLEOTIDE SEQUENCE [LARGE SCALE GENOMIC DNA]</scope>
    <source>
        <strain evidence="2">SNU_AA5</strain>
        <tissue evidence="2">Soma without cirri and trophi</tissue>
    </source>
</reference>
<name>A0A6A4WD26_AMPAM</name>